<dbReference type="Pfam" id="PF03392">
    <property type="entry name" value="OS-D"/>
    <property type="match status" value="1"/>
</dbReference>
<dbReference type="AlphaFoldDB" id="A0A6M3GXL8"/>
<sequence length="120" mass="13075">MKSLLVLSAVLALVAAETYKTDHDSLDVESIVTNADTLKALTQCFLDKGDCDETATAFKKVLPEATATACAKCTPAQKHMLRRYLEEVKKTSAEDFEALGKKYDPEGKYVSALREAISNA</sequence>
<dbReference type="InterPro" id="IPR036682">
    <property type="entry name" value="OS_D_A10/PebIII_sf"/>
</dbReference>
<dbReference type="PANTHER" id="PTHR11257">
    <property type="entry name" value="CHEMOSENSORY PROTEIN-RELATED"/>
    <property type="match status" value="1"/>
</dbReference>
<dbReference type="PANTHER" id="PTHR11257:SF13">
    <property type="entry name" value="GEO07322P1"/>
    <property type="match status" value="1"/>
</dbReference>
<reference evidence="2" key="1">
    <citation type="submission" date="2019-04" db="EMBL/GenBank/DDBJ databases">
        <authorList>
            <person name="Sheng S."/>
        </authorList>
    </citation>
    <scope>NUCLEOTIDE SEQUENCE</scope>
</reference>
<dbReference type="InterPro" id="IPR005055">
    <property type="entry name" value="A10/PebIII"/>
</dbReference>
<feature type="signal peptide" evidence="1">
    <location>
        <begin position="1"/>
        <end position="16"/>
    </location>
</feature>
<gene>
    <name evidence="2" type="primary">CSP5</name>
</gene>
<keyword evidence="1" id="KW-0732">Signal</keyword>
<dbReference type="SUPFAM" id="SSF100910">
    <property type="entry name" value="Chemosensory protein Csp2"/>
    <property type="match status" value="1"/>
</dbReference>
<feature type="chain" id="PRO_5026808497" evidence="1">
    <location>
        <begin position="17"/>
        <end position="120"/>
    </location>
</feature>
<dbReference type="EMBL" id="MK819416">
    <property type="protein sequence ID" value="QIJ45711.1"/>
    <property type="molecule type" value="mRNA"/>
</dbReference>
<organism evidence="2">
    <name type="scientific">Glyphodes pyloalis</name>
    <name type="common">Lesser mulberry snout moth</name>
    <dbReference type="NCBI Taxonomy" id="1242752"/>
    <lineage>
        <taxon>Eukaryota</taxon>
        <taxon>Metazoa</taxon>
        <taxon>Ecdysozoa</taxon>
        <taxon>Arthropoda</taxon>
        <taxon>Hexapoda</taxon>
        <taxon>Insecta</taxon>
        <taxon>Pterygota</taxon>
        <taxon>Neoptera</taxon>
        <taxon>Endopterygota</taxon>
        <taxon>Lepidoptera</taxon>
        <taxon>Glossata</taxon>
        <taxon>Ditrysia</taxon>
        <taxon>Pyraloidea</taxon>
        <taxon>Crambidae</taxon>
        <taxon>Spilomelinae</taxon>
        <taxon>Glyphodes</taxon>
    </lineage>
</organism>
<proteinExistence type="evidence at transcript level"/>
<evidence type="ECO:0000256" key="1">
    <source>
        <dbReference type="SAM" id="SignalP"/>
    </source>
</evidence>
<protein>
    <submittedName>
        <fullName evidence="2">Chemosensory protein</fullName>
    </submittedName>
</protein>
<evidence type="ECO:0000313" key="2">
    <source>
        <dbReference type="EMBL" id="QIJ45711.1"/>
    </source>
</evidence>
<accession>A0A6M3GXL8</accession>
<name>A0A6M3GXL8_GLYPY</name>
<dbReference type="Gene3D" id="1.10.2080.10">
    <property type="entry name" value="Insect odorant-binding protein A10/Ejaculatory bulb-specific protein 3"/>
    <property type="match status" value="1"/>
</dbReference>